<accession>A0AA37GNR5</accession>
<dbReference type="EMBL" id="BPPX01000014">
    <property type="protein sequence ID" value="GJC84434.1"/>
    <property type="molecule type" value="Genomic_DNA"/>
</dbReference>
<evidence type="ECO:0000313" key="2">
    <source>
        <dbReference type="EMBL" id="GJC84434.1"/>
    </source>
</evidence>
<keyword evidence="3" id="KW-1185">Reference proteome</keyword>
<feature type="region of interest" description="Disordered" evidence="1">
    <location>
        <begin position="1"/>
        <end position="33"/>
    </location>
</feature>
<dbReference type="Proteomes" id="UP001055172">
    <property type="component" value="Unassembled WGS sequence"/>
</dbReference>
<sequence length="153" mass="17117">MGDLNAQYETQNKRAEAHSQHRTDQVRDGLSMPNQRAETLIQCRAEKVRNRLEIPIDRGHFPGIWNHYHDVRSCPQSQMAPSIHTAPPDVGFTSSPSAVGAQQYGQSEMSSHSNRGYTPVQQSLLHDASTSKFRTSTSTTFVGYVSPARKYNT</sequence>
<feature type="compositionally biased region" description="Polar residues" evidence="1">
    <location>
        <begin position="103"/>
        <end position="117"/>
    </location>
</feature>
<evidence type="ECO:0000313" key="3">
    <source>
        <dbReference type="Proteomes" id="UP001055172"/>
    </source>
</evidence>
<comment type="caution">
    <text evidence="2">The sequence shown here is derived from an EMBL/GenBank/DDBJ whole genome shotgun (WGS) entry which is preliminary data.</text>
</comment>
<feature type="region of interest" description="Disordered" evidence="1">
    <location>
        <begin position="78"/>
        <end position="117"/>
    </location>
</feature>
<evidence type="ECO:0000256" key="1">
    <source>
        <dbReference type="SAM" id="MobiDB-lite"/>
    </source>
</evidence>
<gene>
    <name evidence="2" type="ORF">ColLi_07272</name>
</gene>
<organism evidence="2 3">
    <name type="scientific">Colletotrichum liriopes</name>
    <dbReference type="NCBI Taxonomy" id="708192"/>
    <lineage>
        <taxon>Eukaryota</taxon>
        <taxon>Fungi</taxon>
        <taxon>Dikarya</taxon>
        <taxon>Ascomycota</taxon>
        <taxon>Pezizomycotina</taxon>
        <taxon>Sordariomycetes</taxon>
        <taxon>Hypocreomycetidae</taxon>
        <taxon>Glomerellales</taxon>
        <taxon>Glomerellaceae</taxon>
        <taxon>Colletotrichum</taxon>
        <taxon>Colletotrichum spaethianum species complex</taxon>
    </lineage>
</organism>
<proteinExistence type="predicted"/>
<feature type="compositionally biased region" description="Basic and acidic residues" evidence="1">
    <location>
        <begin position="11"/>
        <end position="27"/>
    </location>
</feature>
<name>A0AA37GNR5_9PEZI</name>
<dbReference type="AlphaFoldDB" id="A0AA37GNR5"/>
<reference evidence="2 3" key="1">
    <citation type="submission" date="2021-07" db="EMBL/GenBank/DDBJ databases">
        <title>Genome data of Colletotrichum spaethianum.</title>
        <authorList>
            <person name="Utami Y.D."/>
            <person name="Hiruma K."/>
        </authorList>
    </citation>
    <scope>NUCLEOTIDE SEQUENCE [LARGE SCALE GENOMIC DNA]</scope>
    <source>
        <strain evidence="2 3">MAFF 242679</strain>
    </source>
</reference>
<protein>
    <submittedName>
        <fullName evidence="2">Uncharacterized protein</fullName>
    </submittedName>
</protein>